<dbReference type="PANTHER" id="PTHR34351">
    <property type="entry name" value="SLR1927 PROTEIN-RELATED"/>
    <property type="match status" value="1"/>
</dbReference>
<dbReference type="PANTHER" id="PTHR34351:SF1">
    <property type="entry name" value="SLR1927 PROTEIN"/>
    <property type="match status" value="1"/>
</dbReference>
<keyword evidence="1" id="KW-0812">Transmembrane</keyword>
<sequence length="301" mass="35448">MQFQFQKWFAQRFEVAHLKTLGQREILIFVHQQGFLYLILILITFVAGINYANNLILGFCFLISAVLCTSFYLTFKQLHQLQIEIYCPEVGELGQDVIIKILIKQQEPMSRYLQIKAQNQLYQIRVDQKQQQIELVLEASKRGKFELPRIQIFSTYPFGLVRAWSYLSIQQEIWIAPQALALMLEQQYLAYVSHDEIEEFRELRAFQEGDSLQAVSWKHMARGQGLFIKVFENQRDQHVIEIDYARIPCGDHEQKLCWMMALIELCEQQQRPFSLYLPKQQLESDLNEAHSILARKLLAQA</sequence>
<evidence type="ECO:0000313" key="3">
    <source>
        <dbReference type="Proteomes" id="UP000000430"/>
    </source>
</evidence>
<keyword evidence="1" id="KW-1133">Transmembrane helix</keyword>
<organism evidence="2 3">
    <name type="scientific">Acinetobacter baylyi (strain ATCC 33305 / BD413 / ADP1)</name>
    <dbReference type="NCBI Taxonomy" id="62977"/>
    <lineage>
        <taxon>Bacteria</taxon>
        <taxon>Pseudomonadati</taxon>
        <taxon>Pseudomonadota</taxon>
        <taxon>Gammaproteobacteria</taxon>
        <taxon>Moraxellales</taxon>
        <taxon>Moraxellaceae</taxon>
        <taxon>Acinetobacter</taxon>
    </lineage>
</organism>
<dbReference type="Proteomes" id="UP000000430">
    <property type="component" value="Chromosome"/>
</dbReference>
<dbReference type="STRING" id="202950.GCA_001485005_00189"/>
<dbReference type="eggNOG" id="COG1721">
    <property type="taxonomic scope" value="Bacteria"/>
</dbReference>
<evidence type="ECO:0000313" key="2">
    <source>
        <dbReference type="EMBL" id="CAG69000.1"/>
    </source>
</evidence>
<reference evidence="2 3" key="1">
    <citation type="journal article" date="2004" name="Nucleic Acids Res.">
        <title>Unique features revealed by the genome sequence of Acinetobacter sp. ADP1, a versatile and naturally transformation competent bacterium.</title>
        <authorList>
            <person name="Barbe V."/>
            <person name="Vallenet D."/>
            <person name="Fonknechten N."/>
            <person name="Kreimeyer A."/>
            <person name="Oztas S."/>
            <person name="Labarre L."/>
            <person name="Cruveiller S."/>
            <person name="Robert C."/>
            <person name="Duprat S."/>
            <person name="Wincker P."/>
            <person name="Ornston L.N."/>
            <person name="Weissenbach J."/>
            <person name="Marliere P."/>
            <person name="Cohen G.N."/>
            <person name="Medigue C."/>
        </authorList>
    </citation>
    <scope>NUCLEOTIDE SEQUENCE [LARGE SCALE GENOMIC DNA]</scope>
    <source>
        <strain evidence="3">ATCC 33305 / BD413 / ADP1</strain>
    </source>
</reference>
<dbReference type="BioCyc" id="ASP62977:ACIAD_RS10090-MONOMER"/>
<evidence type="ECO:0000256" key="1">
    <source>
        <dbReference type="SAM" id="Phobius"/>
    </source>
</evidence>
<protein>
    <submittedName>
        <fullName evidence="2">Uncharacterized protein</fullName>
    </submittedName>
</protein>
<feature type="transmembrane region" description="Helical" evidence="1">
    <location>
        <begin position="26"/>
        <end position="49"/>
    </location>
</feature>
<dbReference type="KEGG" id="aci:ACIAD2202"/>
<dbReference type="OrthoDB" id="5298497at2"/>
<dbReference type="EMBL" id="CR543861">
    <property type="protein sequence ID" value="CAG69000.1"/>
    <property type="molecule type" value="Genomic_DNA"/>
</dbReference>
<dbReference type="RefSeq" id="WP_004927771.1">
    <property type="nucleotide sequence ID" value="NC_005966.1"/>
</dbReference>
<proteinExistence type="predicted"/>
<keyword evidence="1" id="KW-0472">Membrane</keyword>
<name>Q6FAB3_ACIAD</name>
<dbReference type="HOGENOM" id="CLU_054568_0_0_6"/>
<gene>
    <name evidence="2" type="ordered locus">ACIAD2202</name>
</gene>
<feature type="transmembrane region" description="Helical" evidence="1">
    <location>
        <begin position="55"/>
        <end position="75"/>
    </location>
</feature>
<accession>Q6FAB3</accession>
<dbReference type="AlphaFoldDB" id="Q6FAB3"/>
<dbReference type="GeneID" id="45234536"/>